<evidence type="ECO:0000313" key="3">
    <source>
        <dbReference type="EMBL" id="VVD01018.1"/>
    </source>
</evidence>
<sequence>MASQTNREWLEEFIELYRSEPCLWNINGKEYHNRDLKRSAYTKLVEKLKTVDPRADKDAVVKKINNIRSTYKKERKKIADSKKSGAGTQEVYKPKLWYYSMLLFLDDQEEPRRRSNMDDESTDNEEIESEASPAAKLTPQSPPATQSTQQSPPATQTTSQSTPDTRSVTNTLFNRSRPKRNANENLTTQVIQSVQNHFIRPAITNDRFDIYGLLSAELRRS</sequence>
<reference evidence="3 4" key="1">
    <citation type="submission" date="2017-07" db="EMBL/GenBank/DDBJ databases">
        <authorList>
            <person name="Talla V."/>
            <person name="Backstrom N."/>
        </authorList>
    </citation>
    <scope>NUCLEOTIDE SEQUENCE [LARGE SCALE GENOMIC DNA]</scope>
</reference>
<dbReference type="PROSITE" id="PS51029">
    <property type="entry name" value="MADF"/>
    <property type="match status" value="1"/>
</dbReference>
<feature type="domain" description="MADF" evidence="2">
    <location>
        <begin position="12"/>
        <end position="110"/>
    </location>
</feature>
<accession>A0A5E4QTU2</accession>
<evidence type="ECO:0000256" key="1">
    <source>
        <dbReference type="SAM" id="MobiDB-lite"/>
    </source>
</evidence>
<feature type="compositionally biased region" description="Low complexity" evidence="1">
    <location>
        <begin position="143"/>
        <end position="163"/>
    </location>
</feature>
<dbReference type="AlphaFoldDB" id="A0A5E4QTU2"/>
<keyword evidence="4" id="KW-1185">Reference proteome</keyword>
<evidence type="ECO:0000313" key="4">
    <source>
        <dbReference type="Proteomes" id="UP000324832"/>
    </source>
</evidence>
<dbReference type="Proteomes" id="UP000324832">
    <property type="component" value="Unassembled WGS sequence"/>
</dbReference>
<organism evidence="3 4">
    <name type="scientific">Leptidea sinapis</name>
    <dbReference type="NCBI Taxonomy" id="189913"/>
    <lineage>
        <taxon>Eukaryota</taxon>
        <taxon>Metazoa</taxon>
        <taxon>Ecdysozoa</taxon>
        <taxon>Arthropoda</taxon>
        <taxon>Hexapoda</taxon>
        <taxon>Insecta</taxon>
        <taxon>Pterygota</taxon>
        <taxon>Neoptera</taxon>
        <taxon>Endopterygota</taxon>
        <taxon>Lepidoptera</taxon>
        <taxon>Glossata</taxon>
        <taxon>Ditrysia</taxon>
        <taxon>Papilionoidea</taxon>
        <taxon>Pieridae</taxon>
        <taxon>Dismorphiinae</taxon>
        <taxon>Leptidea</taxon>
    </lineage>
</organism>
<name>A0A5E4QTU2_9NEOP</name>
<proteinExistence type="predicted"/>
<feature type="compositionally biased region" description="Acidic residues" evidence="1">
    <location>
        <begin position="118"/>
        <end position="129"/>
    </location>
</feature>
<dbReference type="InterPro" id="IPR006578">
    <property type="entry name" value="MADF-dom"/>
</dbReference>
<feature type="region of interest" description="Disordered" evidence="1">
    <location>
        <begin position="110"/>
        <end position="184"/>
    </location>
</feature>
<dbReference type="EMBL" id="FZQP02005110">
    <property type="protein sequence ID" value="VVD01018.1"/>
    <property type="molecule type" value="Genomic_DNA"/>
</dbReference>
<gene>
    <name evidence="3" type="ORF">LSINAPIS_LOCUS11539</name>
</gene>
<protein>
    <recommendedName>
        <fullName evidence="2">MADF domain-containing protein</fullName>
    </recommendedName>
</protein>
<dbReference type="SMART" id="SM00595">
    <property type="entry name" value="MADF"/>
    <property type="match status" value="1"/>
</dbReference>
<dbReference type="Pfam" id="PF10545">
    <property type="entry name" value="MADF_DNA_bdg"/>
    <property type="match status" value="1"/>
</dbReference>
<feature type="compositionally biased region" description="Polar residues" evidence="1">
    <location>
        <begin position="164"/>
        <end position="174"/>
    </location>
</feature>
<evidence type="ECO:0000259" key="2">
    <source>
        <dbReference type="PROSITE" id="PS51029"/>
    </source>
</evidence>
<dbReference type="PANTHER" id="PTHR21505:SF8">
    <property type="entry name" value="DPT-YFP REPRESSOR BY OVEREXPRESSION, ISOFORM D-RELATED"/>
    <property type="match status" value="1"/>
</dbReference>
<dbReference type="PANTHER" id="PTHR21505">
    <property type="entry name" value="MADF DOMAIN-CONTAINING PROTEIN-RELATED"/>
    <property type="match status" value="1"/>
</dbReference>